<dbReference type="SUPFAM" id="SSF82199">
    <property type="entry name" value="SET domain"/>
    <property type="match status" value="1"/>
</dbReference>
<dbReference type="GO" id="GO:0016279">
    <property type="term" value="F:protein-lysine N-methyltransferase activity"/>
    <property type="evidence" value="ECO:0007669"/>
    <property type="project" value="TreeGrafter"/>
</dbReference>
<sequence>MNNGAPGKALSKGKVKELNGLVEELMQHGFREANSNEELLNQHRNMAGVLDRIRRIEPKLRTTNGRSRMENVDHFTRWAIEGGCHVENVRVAEHTEYGGLGLESTGHIPAGQSIITVPRGLFFYVTNEPRYRMLLDLMPGAMMSEQGNIMLALALIMERFRAKSFWKPYLDLLPDRYTTPLYYTTEDMGELADTEAFLPALKLCKHIARQYGFIRKFVQEKVDDLRDCFTYDVFRRSLVFVPIKFDPRDEDGTFRIGKLELLLHRFRPSAFARLDRINLEVKKSTVRWKG</sequence>
<dbReference type="InterPro" id="IPR025785">
    <property type="entry name" value="SETD3"/>
</dbReference>
<comment type="similarity">
    <text evidence="4">Belongs to the class V-like SAM-binding methyltransferase superfamily. SETD3 actin-histidine methyltransferase family.</text>
</comment>
<dbReference type="STRING" id="139723.A0A182M9B2"/>
<dbReference type="EnsemblMetazoa" id="ACUA012654-RA">
    <property type="protein sequence ID" value="ACUA012654-PA"/>
    <property type="gene ID" value="ACUA012654"/>
</dbReference>
<proteinExistence type="inferred from homology"/>
<protein>
    <recommendedName>
        <fullName evidence="4">protein-histidine N-methyltransferase</fullName>
        <ecNumber evidence="4">2.1.1.85</ecNumber>
    </recommendedName>
</protein>
<dbReference type="EMBL" id="AXCM01004517">
    <property type="status" value="NOT_ANNOTATED_CDS"/>
    <property type="molecule type" value="Genomic_DNA"/>
</dbReference>
<dbReference type="GO" id="GO:0018064">
    <property type="term" value="F:protein-L-histidine N-tele-methyltransferase activity"/>
    <property type="evidence" value="ECO:0007669"/>
    <property type="project" value="UniProtKB-EC"/>
</dbReference>
<evidence type="ECO:0000256" key="1">
    <source>
        <dbReference type="ARBA" id="ARBA00022603"/>
    </source>
</evidence>
<accession>A0A182M9B2</accession>
<evidence type="ECO:0000256" key="4">
    <source>
        <dbReference type="PROSITE-ProRule" id="PRU00898"/>
    </source>
</evidence>
<evidence type="ECO:0000313" key="6">
    <source>
        <dbReference type="Proteomes" id="UP000075883"/>
    </source>
</evidence>
<reference evidence="6" key="1">
    <citation type="submission" date="2013-09" db="EMBL/GenBank/DDBJ databases">
        <title>The Genome Sequence of Anopheles culicifacies species A.</title>
        <authorList>
            <consortium name="The Broad Institute Genomics Platform"/>
            <person name="Neafsey D.E."/>
            <person name="Besansky N."/>
            <person name="Howell P."/>
            <person name="Walton C."/>
            <person name="Young S.K."/>
            <person name="Zeng Q."/>
            <person name="Gargeya S."/>
            <person name="Fitzgerald M."/>
            <person name="Haas B."/>
            <person name="Abouelleil A."/>
            <person name="Allen A.W."/>
            <person name="Alvarado L."/>
            <person name="Arachchi H.M."/>
            <person name="Berlin A.M."/>
            <person name="Chapman S.B."/>
            <person name="Gainer-Dewar J."/>
            <person name="Goldberg J."/>
            <person name="Griggs A."/>
            <person name="Gujja S."/>
            <person name="Hansen M."/>
            <person name="Howarth C."/>
            <person name="Imamovic A."/>
            <person name="Ireland A."/>
            <person name="Larimer J."/>
            <person name="McCowan C."/>
            <person name="Murphy C."/>
            <person name="Pearson M."/>
            <person name="Poon T.W."/>
            <person name="Priest M."/>
            <person name="Roberts A."/>
            <person name="Saif S."/>
            <person name="Shea T."/>
            <person name="Sisk P."/>
            <person name="Sykes S."/>
            <person name="Wortman J."/>
            <person name="Nusbaum C."/>
            <person name="Birren B."/>
        </authorList>
    </citation>
    <scope>NUCLEOTIDE SEQUENCE [LARGE SCALE GENOMIC DNA]</scope>
    <source>
        <strain evidence="6">A-37</strain>
    </source>
</reference>
<dbReference type="PANTHER" id="PTHR13271">
    <property type="entry name" value="UNCHARACTERIZED PUTATIVE METHYLTRANSFERASE"/>
    <property type="match status" value="1"/>
</dbReference>
<dbReference type="VEuPathDB" id="VectorBase:ACUA012654"/>
<reference evidence="5" key="2">
    <citation type="submission" date="2020-05" db="UniProtKB">
        <authorList>
            <consortium name="EnsemblMetazoa"/>
        </authorList>
    </citation>
    <scope>IDENTIFICATION</scope>
    <source>
        <strain evidence="5">A-37</strain>
    </source>
</reference>
<keyword evidence="1 4" id="KW-0489">Methyltransferase</keyword>
<name>A0A182M9B2_9DIPT</name>
<dbReference type="PROSITE" id="PS51565">
    <property type="entry name" value="SAM_MT85_SETD3"/>
    <property type="match status" value="1"/>
</dbReference>
<dbReference type="EC" id="2.1.1.85" evidence="4"/>
<keyword evidence="2 4" id="KW-0808">Transferase</keyword>
<keyword evidence="6" id="KW-1185">Reference proteome</keyword>
<comment type="catalytic activity">
    <reaction evidence="4">
        <text>L-histidyl-[protein] + S-adenosyl-L-methionine = N(tele)-methyl-L-histidyl-[protein] + S-adenosyl-L-homocysteine + H(+)</text>
        <dbReference type="Rhea" id="RHEA:19369"/>
        <dbReference type="Rhea" id="RHEA-COMP:9745"/>
        <dbReference type="Rhea" id="RHEA-COMP:11600"/>
        <dbReference type="ChEBI" id="CHEBI:15378"/>
        <dbReference type="ChEBI" id="CHEBI:16367"/>
        <dbReference type="ChEBI" id="CHEBI:29979"/>
        <dbReference type="ChEBI" id="CHEBI:57856"/>
        <dbReference type="ChEBI" id="CHEBI:59789"/>
        <dbReference type="EC" id="2.1.1.85"/>
    </reaction>
</comment>
<dbReference type="PANTHER" id="PTHR13271:SF47">
    <property type="entry name" value="ACTIN-HISTIDINE N-METHYLTRANSFERASE"/>
    <property type="match status" value="1"/>
</dbReference>
<dbReference type="InterPro" id="IPR050600">
    <property type="entry name" value="SETD3_SETD6_MTase"/>
</dbReference>
<dbReference type="Proteomes" id="UP000075883">
    <property type="component" value="Unassembled WGS sequence"/>
</dbReference>
<evidence type="ECO:0000256" key="3">
    <source>
        <dbReference type="ARBA" id="ARBA00022691"/>
    </source>
</evidence>
<evidence type="ECO:0000256" key="2">
    <source>
        <dbReference type="ARBA" id="ARBA00022679"/>
    </source>
</evidence>
<dbReference type="AlphaFoldDB" id="A0A182M9B2"/>
<dbReference type="InterPro" id="IPR046341">
    <property type="entry name" value="SET_dom_sf"/>
</dbReference>
<dbReference type="Gene3D" id="3.90.1410.10">
    <property type="entry name" value="set domain protein methyltransferase, domain 1"/>
    <property type="match status" value="1"/>
</dbReference>
<evidence type="ECO:0000313" key="5">
    <source>
        <dbReference type="EnsemblMetazoa" id="ACUA012654-PA"/>
    </source>
</evidence>
<keyword evidence="3 4" id="KW-0949">S-adenosyl-L-methionine</keyword>
<dbReference type="GO" id="GO:0032259">
    <property type="term" value="P:methylation"/>
    <property type="evidence" value="ECO:0007669"/>
    <property type="project" value="UniProtKB-KW"/>
</dbReference>
<organism evidence="5 6">
    <name type="scientific">Anopheles culicifacies</name>
    <dbReference type="NCBI Taxonomy" id="139723"/>
    <lineage>
        <taxon>Eukaryota</taxon>
        <taxon>Metazoa</taxon>
        <taxon>Ecdysozoa</taxon>
        <taxon>Arthropoda</taxon>
        <taxon>Hexapoda</taxon>
        <taxon>Insecta</taxon>
        <taxon>Pterygota</taxon>
        <taxon>Neoptera</taxon>
        <taxon>Endopterygota</taxon>
        <taxon>Diptera</taxon>
        <taxon>Nematocera</taxon>
        <taxon>Culicoidea</taxon>
        <taxon>Culicidae</taxon>
        <taxon>Anophelinae</taxon>
        <taxon>Anopheles</taxon>
        <taxon>culicifacies species complex</taxon>
    </lineage>
</organism>